<sequence length="85" mass="9637">GYVDDSTTSTAICSVKSVPALTHFTITTRTHELLQRYESALQRINFDLFPEFNVGTAGLSRDDFIEMKESLYSLCEAYDDDQHIP</sequence>
<gene>
    <name evidence="1" type="ORF">AMORRO_LOCUS16907</name>
</gene>
<evidence type="ECO:0000313" key="2">
    <source>
        <dbReference type="Proteomes" id="UP000789342"/>
    </source>
</evidence>
<evidence type="ECO:0000313" key="1">
    <source>
        <dbReference type="EMBL" id="CAG8775823.1"/>
    </source>
</evidence>
<organism evidence="1 2">
    <name type="scientific">Acaulospora morrowiae</name>
    <dbReference type="NCBI Taxonomy" id="94023"/>
    <lineage>
        <taxon>Eukaryota</taxon>
        <taxon>Fungi</taxon>
        <taxon>Fungi incertae sedis</taxon>
        <taxon>Mucoromycota</taxon>
        <taxon>Glomeromycotina</taxon>
        <taxon>Glomeromycetes</taxon>
        <taxon>Diversisporales</taxon>
        <taxon>Acaulosporaceae</taxon>
        <taxon>Acaulospora</taxon>
    </lineage>
</organism>
<comment type="caution">
    <text evidence="1">The sequence shown here is derived from an EMBL/GenBank/DDBJ whole genome shotgun (WGS) entry which is preliminary data.</text>
</comment>
<dbReference type="OrthoDB" id="271881at2759"/>
<dbReference type="Proteomes" id="UP000789342">
    <property type="component" value="Unassembled WGS sequence"/>
</dbReference>
<accession>A0A9N9P1I4</accession>
<dbReference type="AlphaFoldDB" id="A0A9N9P1I4"/>
<proteinExistence type="predicted"/>
<name>A0A9N9P1I4_9GLOM</name>
<feature type="non-terminal residue" evidence="1">
    <location>
        <position position="1"/>
    </location>
</feature>
<dbReference type="EMBL" id="CAJVPV010049255">
    <property type="protein sequence ID" value="CAG8775823.1"/>
    <property type="molecule type" value="Genomic_DNA"/>
</dbReference>
<reference evidence="1" key="1">
    <citation type="submission" date="2021-06" db="EMBL/GenBank/DDBJ databases">
        <authorList>
            <person name="Kallberg Y."/>
            <person name="Tangrot J."/>
            <person name="Rosling A."/>
        </authorList>
    </citation>
    <scope>NUCLEOTIDE SEQUENCE</scope>
    <source>
        <strain evidence="1">CL551</strain>
    </source>
</reference>
<protein>
    <submittedName>
        <fullName evidence="1">13428_t:CDS:1</fullName>
    </submittedName>
</protein>
<keyword evidence="2" id="KW-1185">Reference proteome</keyword>